<dbReference type="Gene3D" id="3.30.1460.30">
    <property type="entry name" value="YgaC/TfoX-N like chaperone"/>
    <property type="match status" value="1"/>
</dbReference>
<name>A0AAF0CFT0_9PROT</name>
<dbReference type="AlphaFoldDB" id="A0AAF0CFT0"/>
<accession>A0AAF0CFT0</accession>
<sequence length="121" mass="13513">MPASASYSEYIKDLFSPFGDITVRKMFGGAGVYCNGAIFAIIGDDDLWLKVDDVTRAEFKDAGLYPFEVEMKGKIGTMSYYCAPEQIYDDNDALRHWAKLALGASIRGQKPKKKKAKKKKT</sequence>
<proteinExistence type="predicted"/>
<dbReference type="InterPro" id="IPR047525">
    <property type="entry name" value="TfoX-like"/>
</dbReference>
<dbReference type="Pfam" id="PF04993">
    <property type="entry name" value="TfoX_N"/>
    <property type="match status" value="1"/>
</dbReference>
<evidence type="ECO:0000313" key="2">
    <source>
        <dbReference type="EMBL" id="WDI31709.1"/>
    </source>
</evidence>
<dbReference type="PANTHER" id="PTHR36121:SF1">
    <property type="entry name" value="PROTEIN SXY"/>
    <property type="match status" value="1"/>
</dbReference>
<dbReference type="Proteomes" id="UP001214043">
    <property type="component" value="Chromosome"/>
</dbReference>
<dbReference type="KEGG" id="hfl:PUV54_00715"/>
<feature type="domain" description="TfoX N-terminal" evidence="1">
    <location>
        <begin position="13"/>
        <end position="104"/>
    </location>
</feature>
<organism evidence="2 3">
    <name type="scientific">Hyphococcus flavus</name>
    <dbReference type="NCBI Taxonomy" id="1866326"/>
    <lineage>
        <taxon>Bacteria</taxon>
        <taxon>Pseudomonadati</taxon>
        <taxon>Pseudomonadota</taxon>
        <taxon>Alphaproteobacteria</taxon>
        <taxon>Parvularculales</taxon>
        <taxon>Parvularculaceae</taxon>
        <taxon>Hyphococcus</taxon>
    </lineage>
</organism>
<dbReference type="PANTHER" id="PTHR36121">
    <property type="entry name" value="PROTEIN SXY"/>
    <property type="match status" value="1"/>
</dbReference>
<dbReference type="InterPro" id="IPR007076">
    <property type="entry name" value="TfoX_N"/>
</dbReference>
<protein>
    <submittedName>
        <fullName evidence="2">TfoX/Sxy family protein</fullName>
    </submittedName>
</protein>
<keyword evidence="3" id="KW-1185">Reference proteome</keyword>
<gene>
    <name evidence="2" type="ORF">PUV54_00715</name>
</gene>
<evidence type="ECO:0000259" key="1">
    <source>
        <dbReference type="Pfam" id="PF04993"/>
    </source>
</evidence>
<dbReference type="SUPFAM" id="SSF159894">
    <property type="entry name" value="YgaC/TfoX-N like"/>
    <property type="match status" value="1"/>
</dbReference>
<evidence type="ECO:0000313" key="3">
    <source>
        <dbReference type="Proteomes" id="UP001214043"/>
    </source>
</evidence>
<reference evidence="2" key="1">
    <citation type="submission" date="2023-02" db="EMBL/GenBank/DDBJ databases">
        <title>Genome sequence of Hyphococcus flavus.</title>
        <authorList>
            <person name="Rong J.-C."/>
            <person name="Zhao Q."/>
            <person name="Yi M."/>
            <person name="Wu J.-Y."/>
        </authorList>
    </citation>
    <scope>NUCLEOTIDE SEQUENCE</scope>
    <source>
        <strain evidence="2">MCCC 1K03223</strain>
    </source>
</reference>
<dbReference type="EMBL" id="CP118166">
    <property type="protein sequence ID" value="WDI31709.1"/>
    <property type="molecule type" value="Genomic_DNA"/>
</dbReference>
<dbReference type="RefSeq" id="WP_274493596.1">
    <property type="nucleotide sequence ID" value="NZ_CP118166.1"/>
</dbReference>